<accession>A0A564YSA4</accession>
<dbReference type="EMBL" id="CABIJS010000321">
    <property type="protein sequence ID" value="VUZ48977.1"/>
    <property type="molecule type" value="Genomic_DNA"/>
</dbReference>
<dbReference type="Proteomes" id="UP000321570">
    <property type="component" value="Unassembled WGS sequence"/>
</dbReference>
<protein>
    <submittedName>
        <fullName evidence="4">Uncharacterized protein</fullName>
    </submittedName>
</protein>
<keyword evidence="5" id="KW-1185">Reference proteome</keyword>
<dbReference type="AlphaFoldDB" id="A0A564YSA4"/>
<sequence>MHEAAITDLPCPPTTNSLMVLHHRISSTEITDQNCGGKTNGLHGRSRHPWLSMKVTISRADQPTDWFDEEEGNRRPSRYEYHLRKSSMTVMMMTDKTELQKEMDTPEDGWRRKSVK</sequence>
<dbReference type="EMBL" id="CABIJS010000321">
    <property type="protein sequence ID" value="VUZ48970.1"/>
    <property type="molecule type" value="Genomic_DNA"/>
</dbReference>
<dbReference type="EMBL" id="CABIJS010000344">
    <property type="protein sequence ID" value="VUZ50151.1"/>
    <property type="molecule type" value="Genomic_DNA"/>
</dbReference>
<evidence type="ECO:0000313" key="3">
    <source>
        <dbReference type="EMBL" id="VUZ48977.1"/>
    </source>
</evidence>
<evidence type="ECO:0000313" key="4">
    <source>
        <dbReference type="EMBL" id="VUZ50151.1"/>
    </source>
</evidence>
<gene>
    <name evidence="3" type="ORF">WMSIL1_LOCUS8095</name>
    <name evidence="2" type="ORF">WMSIL1_LOCUS8146</name>
    <name evidence="4" type="ORF">WMSIL1_LOCUS9022</name>
</gene>
<feature type="region of interest" description="Disordered" evidence="1">
    <location>
        <begin position="97"/>
        <end position="116"/>
    </location>
</feature>
<evidence type="ECO:0000313" key="2">
    <source>
        <dbReference type="EMBL" id="VUZ48970.1"/>
    </source>
</evidence>
<evidence type="ECO:0000256" key="1">
    <source>
        <dbReference type="SAM" id="MobiDB-lite"/>
    </source>
</evidence>
<evidence type="ECO:0000313" key="5">
    <source>
        <dbReference type="Proteomes" id="UP000321570"/>
    </source>
</evidence>
<organism evidence="4 5">
    <name type="scientific">Hymenolepis diminuta</name>
    <name type="common">Rat tapeworm</name>
    <dbReference type="NCBI Taxonomy" id="6216"/>
    <lineage>
        <taxon>Eukaryota</taxon>
        <taxon>Metazoa</taxon>
        <taxon>Spiralia</taxon>
        <taxon>Lophotrochozoa</taxon>
        <taxon>Platyhelminthes</taxon>
        <taxon>Cestoda</taxon>
        <taxon>Eucestoda</taxon>
        <taxon>Cyclophyllidea</taxon>
        <taxon>Hymenolepididae</taxon>
        <taxon>Hymenolepis</taxon>
    </lineage>
</organism>
<reference evidence="4 5" key="1">
    <citation type="submission" date="2019-07" db="EMBL/GenBank/DDBJ databases">
        <authorList>
            <person name="Jastrzebski P J."/>
            <person name="Paukszto L."/>
            <person name="Jastrzebski P J."/>
        </authorList>
    </citation>
    <scope>NUCLEOTIDE SEQUENCE [LARGE SCALE GENOMIC DNA]</scope>
    <source>
        <strain evidence="4 5">WMS-il1</strain>
    </source>
</reference>
<name>A0A564YSA4_HYMDI</name>
<proteinExistence type="predicted"/>